<feature type="non-terminal residue" evidence="4">
    <location>
        <position position="274"/>
    </location>
</feature>
<sequence>QRCRPHCTDRLLRRRNGETIGDRAVTQRPHARRMFSMAPSQFDFTPPPMRPGPRLSDSGSSKPRAQQSEWVLLILAPPYEMTDIRSEVQDLWLTKLEPGLTLMLIGEDETPHATNTLGMYVAIYNLCTSEGGMHKAKELHSHVSKLFAGYTTRIYTRTKAAPKDQTLLVDYYDTQWDKFSRGAGAIDQLFAYLNTHYVGSKRAEGPTEVETVVRVALHCWQSNVFESLSSRLESALGSRTARLDSIRTLFASETLTPATCRDMRLRQGPLALRI</sequence>
<evidence type="ECO:0000313" key="5">
    <source>
        <dbReference type="Proteomes" id="UP001215280"/>
    </source>
</evidence>
<organism evidence="4 5">
    <name type="scientific">Mycena maculata</name>
    <dbReference type="NCBI Taxonomy" id="230809"/>
    <lineage>
        <taxon>Eukaryota</taxon>
        <taxon>Fungi</taxon>
        <taxon>Dikarya</taxon>
        <taxon>Basidiomycota</taxon>
        <taxon>Agaricomycotina</taxon>
        <taxon>Agaricomycetes</taxon>
        <taxon>Agaricomycetidae</taxon>
        <taxon>Agaricales</taxon>
        <taxon>Marasmiineae</taxon>
        <taxon>Mycenaceae</taxon>
        <taxon>Mycena</taxon>
    </lineage>
</organism>
<comment type="similarity">
    <text evidence="1">Belongs to the cullin family.</text>
</comment>
<dbReference type="SUPFAM" id="SSF74788">
    <property type="entry name" value="Cullin repeat-like"/>
    <property type="match status" value="1"/>
</dbReference>
<reference evidence="4" key="1">
    <citation type="submission" date="2023-03" db="EMBL/GenBank/DDBJ databases">
        <title>Massive genome expansion in bonnet fungi (Mycena s.s.) driven by repeated elements and novel gene families across ecological guilds.</title>
        <authorList>
            <consortium name="Lawrence Berkeley National Laboratory"/>
            <person name="Harder C.B."/>
            <person name="Miyauchi S."/>
            <person name="Viragh M."/>
            <person name="Kuo A."/>
            <person name="Thoen E."/>
            <person name="Andreopoulos B."/>
            <person name="Lu D."/>
            <person name="Skrede I."/>
            <person name="Drula E."/>
            <person name="Henrissat B."/>
            <person name="Morin E."/>
            <person name="Kohler A."/>
            <person name="Barry K."/>
            <person name="LaButti K."/>
            <person name="Morin E."/>
            <person name="Salamov A."/>
            <person name="Lipzen A."/>
            <person name="Mereny Z."/>
            <person name="Hegedus B."/>
            <person name="Baldrian P."/>
            <person name="Stursova M."/>
            <person name="Weitz H."/>
            <person name="Taylor A."/>
            <person name="Grigoriev I.V."/>
            <person name="Nagy L.G."/>
            <person name="Martin F."/>
            <person name="Kauserud H."/>
        </authorList>
    </citation>
    <scope>NUCLEOTIDE SEQUENCE</scope>
    <source>
        <strain evidence="4">CBHHK188m</strain>
    </source>
</reference>
<dbReference type="GO" id="GO:0006511">
    <property type="term" value="P:ubiquitin-dependent protein catabolic process"/>
    <property type="evidence" value="ECO:0007669"/>
    <property type="project" value="InterPro"/>
</dbReference>
<dbReference type="InterPro" id="IPR001373">
    <property type="entry name" value="Cullin_N"/>
</dbReference>
<evidence type="ECO:0000259" key="3">
    <source>
        <dbReference type="Pfam" id="PF00888"/>
    </source>
</evidence>
<protein>
    <submittedName>
        <fullName evidence="4">Cullin repeat-like-containing domain protein</fullName>
    </submittedName>
</protein>
<comment type="caution">
    <text evidence="4">The sequence shown here is derived from an EMBL/GenBank/DDBJ whole genome shotgun (WGS) entry which is preliminary data.</text>
</comment>
<dbReference type="Gene3D" id="1.20.1310.10">
    <property type="entry name" value="Cullin Repeats"/>
    <property type="match status" value="1"/>
</dbReference>
<feature type="region of interest" description="Disordered" evidence="2">
    <location>
        <begin position="39"/>
        <end position="62"/>
    </location>
</feature>
<evidence type="ECO:0000313" key="4">
    <source>
        <dbReference type="EMBL" id="KAJ7766563.1"/>
    </source>
</evidence>
<keyword evidence="5" id="KW-1185">Reference proteome</keyword>
<dbReference type="InterPro" id="IPR016159">
    <property type="entry name" value="Cullin_repeat-like_dom_sf"/>
</dbReference>
<dbReference type="Proteomes" id="UP001215280">
    <property type="component" value="Unassembled WGS sequence"/>
</dbReference>
<feature type="domain" description="Cullin N-terminal" evidence="3">
    <location>
        <begin position="111"/>
        <end position="236"/>
    </location>
</feature>
<dbReference type="EMBL" id="JARJLG010000032">
    <property type="protein sequence ID" value="KAJ7766563.1"/>
    <property type="molecule type" value="Genomic_DNA"/>
</dbReference>
<evidence type="ECO:0000256" key="1">
    <source>
        <dbReference type="ARBA" id="ARBA00006019"/>
    </source>
</evidence>
<dbReference type="Pfam" id="PF00888">
    <property type="entry name" value="Cullin"/>
    <property type="match status" value="1"/>
</dbReference>
<accession>A0AAD7NL98</accession>
<proteinExistence type="inferred from homology"/>
<name>A0AAD7NL98_9AGAR</name>
<dbReference type="AlphaFoldDB" id="A0AAD7NL98"/>
<dbReference type="GO" id="GO:0031625">
    <property type="term" value="F:ubiquitin protein ligase binding"/>
    <property type="evidence" value="ECO:0007669"/>
    <property type="project" value="InterPro"/>
</dbReference>
<gene>
    <name evidence="4" type="ORF">DFH07DRAFT_1012976</name>
</gene>
<evidence type="ECO:0000256" key="2">
    <source>
        <dbReference type="SAM" id="MobiDB-lite"/>
    </source>
</evidence>